<evidence type="ECO:0000256" key="1">
    <source>
        <dbReference type="ARBA" id="ARBA00007626"/>
    </source>
</evidence>
<evidence type="ECO:0000313" key="5">
    <source>
        <dbReference type="Proteomes" id="UP000593562"/>
    </source>
</evidence>
<evidence type="ECO:0000313" key="4">
    <source>
        <dbReference type="EMBL" id="KAF5732840.1"/>
    </source>
</evidence>
<keyword evidence="2" id="KW-0677">Repeat</keyword>
<evidence type="ECO:0000256" key="3">
    <source>
        <dbReference type="PROSITE-ProRule" id="PRU00708"/>
    </source>
</evidence>
<comment type="similarity">
    <text evidence="1">Belongs to the PPR family. P subfamily.</text>
</comment>
<feature type="repeat" description="PPR" evidence="3">
    <location>
        <begin position="177"/>
        <end position="211"/>
    </location>
</feature>
<feature type="repeat" description="PPR" evidence="3">
    <location>
        <begin position="247"/>
        <end position="281"/>
    </location>
</feature>
<dbReference type="PANTHER" id="PTHR47941">
    <property type="entry name" value="PENTATRICOPEPTIDE REPEAT-CONTAINING PROTEIN 3, MITOCHONDRIAL"/>
    <property type="match status" value="1"/>
</dbReference>
<reference evidence="4 5" key="1">
    <citation type="journal article" date="2020" name="Nat. Commun.">
        <title>Genome of Tripterygium wilfordii and identification of cytochrome P450 involved in triptolide biosynthesis.</title>
        <authorList>
            <person name="Tu L."/>
            <person name="Su P."/>
            <person name="Zhang Z."/>
            <person name="Gao L."/>
            <person name="Wang J."/>
            <person name="Hu T."/>
            <person name="Zhou J."/>
            <person name="Zhang Y."/>
            <person name="Zhao Y."/>
            <person name="Liu Y."/>
            <person name="Song Y."/>
            <person name="Tong Y."/>
            <person name="Lu Y."/>
            <person name="Yang J."/>
            <person name="Xu C."/>
            <person name="Jia M."/>
            <person name="Peters R.J."/>
            <person name="Huang L."/>
            <person name="Gao W."/>
        </authorList>
    </citation>
    <scope>NUCLEOTIDE SEQUENCE [LARGE SCALE GENOMIC DNA]</scope>
    <source>
        <strain evidence="5">cv. XIE 37</strain>
        <tissue evidence="4">Leaf</tissue>
    </source>
</reference>
<evidence type="ECO:0000256" key="2">
    <source>
        <dbReference type="ARBA" id="ARBA00022737"/>
    </source>
</evidence>
<name>A0A7J7CFH1_TRIWF</name>
<dbReference type="InterPro" id="IPR002885">
    <property type="entry name" value="PPR_rpt"/>
</dbReference>
<dbReference type="EMBL" id="JAAARO010000017">
    <property type="protein sequence ID" value="KAF5732840.1"/>
    <property type="molecule type" value="Genomic_DNA"/>
</dbReference>
<proteinExistence type="inferred from homology"/>
<feature type="repeat" description="PPR" evidence="3">
    <location>
        <begin position="368"/>
        <end position="402"/>
    </location>
</feature>
<feature type="repeat" description="PPR" evidence="3">
    <location>
        <begin position="333"/>
        <end position="367"/>
    </location>
</feature>
<dbReference type="NCBIfam" id="TIGR00756">
    <property type="entry name" value="PPR"/>
    <property type="match status" value="6"/>
</dbReference>
<feature type="repeat" description="PPR" evidence="3">
    <location>
        <begin position="142"/>
        <end position="176"/>
    </location>
</feature>
<protein>
    <submittedName>
        <fullName evidence="4">Putative pentatricopeptide repeat-containing protein</fullName>
    </submittedName>
</protein>
<gene>
    <name evidence="4" type="ORF">HS088_TW17G00373</name>
</gene>
<keyword evidence="5" id="KW-1185">Reference proteome</keyword>
<dbReference type="Gene3D" id="1.25.40.10">
    <property type="entry name" value="Tetratricopeptide repeat domain"/>
    <property type="match status" value="4"/>
</dbReference>
<dbReference type="SUPFAM" id="SSF81901">
    <property type="entry name" value="HCP-like"/>
    <property type="match status" value="1"/>
</dbReference>
<dbReference type="PROSITE" id="PS51375">
    <property type="entry name" value="PPR"/>
    <property type="match status" value="6"/>
</dbReference>
<comment type="caution">
    <text evidence="4">The sequence shown here is derived from an EMBL/GenBank/DDBJ whole genome shotgun (WGS) entry which is preliminary data.</text>
</comment>
<feature type="repeat" description="PPR" evidence="3">
    <location>
        <begin position="212"/>
        <end position="246"/>
    </location>
</feature>
<dbReference type="InterPro" id="IPR011990">
    <property type="entry name" value="TPR-like_helical_dom_sf"/>
</dbReference>
<sequence length="452" mass="51225">MSTKVRFLRKSLKEDSEATLRSCCVAAHILAAEDLRLWAQDVVSRVFGRIGAVRSRGLVKFMWGNHHEYESDFSVLDTLMRVFLNVEMGCEALEIVHWMRKVGAKPSLSAIGILFKFLLRVGDYGSVWKLFRSMVREGPRPSNRTFNMMILGFCQESYVQIAESLLHVMWKYWCEPDVVAYNILINAYCSRGLTSDALKWMQLMIERDCKPSAITFNTIINALCNEGNLFEARKIFDDTQDMGISPNVIMYNTLMNGYVKARDIDQANMLYEKMMNRGIAPDGVTFNILVAGHYKYGREEDGDRLLRDLSVQGRMRSAVDAFIEMHRAGLSADIVTYNTLIGGYCKAFDMDSAEEFVKKMYTSGWDPDITTYNIRIHGFCSSRKMNRAVMMLDELISAGIVPNTATYNTMMNGVCSDILERAMIIAAKLIKMAFVPNVITANNMSAEVICGE</sequence>
<dbReference type="Pfam" id="PF13041">
    <property type="entry name" value="PPR_2"/>
    <property type="match status" value="4"/>
</dbReference>
<dbReference type="InParanoid" id="A0A7J7CFH1"/>
<organism evidence="4 5">
    <name type="scientific">Tripterygium wilfordii</name>
    <name type="common">Thunder God vine</name>
    <dbReference type="NCBI Taxonomy" id="458696"/>
    <lineage>
        <taxon>Eukaryota</taxon>
        <taxon>Viridiplantae</taxon>
        <taxon>Streptophyta</taxon>
        <taxon>Embryophyta</taxon>
        <taxon>Tracheophyta</taxon>
        <taxon>Spermatophyta</taxon>
        <taxon>Magnoliopsida</taxon>
        <taxon>eudicotyledons</taxon>
        <taxon>Gunneridae</taxon>
        <taxon>Pentapetalae</taxon>
        <taxon>rosids</taxon>
        <taxon>fabids</taxon>
        <taxon>Celastrales</taxon>
        <taxon>Celastraceae</taxon>
        <taxon>Tripterygium</taxon>
    </lineage>
</organism>
<dbReference type="Proteomes" id="UP000593562">
    <property type="component" value="Unassembled WGS sequence"/>
</dbReference>
<dbReference type="AlphaFoldDB" id="A0A7J7CFH1"/>
<accession>A0A7J7CFH1</accession>